<feature type="signal peptide" evidence="2">
    <location>
        <begin position="1"/>
        <end position="23"/>
    </location>
</feature>
<evidence type="ECO:0000313" key="4">
    <source>
        <dbReference type="Proteomes" id="UP000740754"/>
    </source>
</evidence>
<feature type="chain" id="PRO_5047465415" evidence="2">
    <location>
        <begin position="24"/>
        <end position="257"/>
    </location>
</feature>
<sequence>MSRALRLRSAALLLGLCIGLAQAAEERYVIGVENIDYLPHYAAHTGRFEGFARELFDAFAAAAGIEFEYKPLPVPRMVVSLLRGEVDFLYPDDPSWRTEARNGQSFHYSAPVASYIDGTLVRPESLGQGIERVRRLGIVVGFTPYAWCERLQTGAPLLRENAGFAALLDQLHSGRIDAAYANVAVAAERARQSFGRADALVFDPELPQVRGDYRLSTRAHPALLARFDRWLAREVEQVAALKRRHGVDTVTGHGEGR</sequence>
<dbReference type="Proteomes" id="UP000740754">
    <property type="component" value="Unassembled WGS sequence"/>
</dbReference>
<evidence type="ECO:0000256" key="1">
    <source>
        <dbReference type="ARBA" id="ARBA00010333"/>
    </source>
</evidence>
<dbReference type="PANTHER" id="PTHR35936:SF6">
    <property type="entry name" value="AMINO ACID ABC TRANSPORTER SUBSTRATE-BINDING PAAT FAMILY PROTEIN"/>
    <property type="match status" value="1"/>
</dbReference>
<organism evidence="3 4">
    <name type="scientific">Marichromatium bheemlicum</name>
    <dbReference type="NCBI Taxonomy" id="365339"/>
    <lineage>
        <taxon>Bacteria</taxon>
        <taxon>Pseudomonadati</taxon>
        <taxon>Pseudomonadota</taxon>
        <taxon>Gammaproteobacteria</taxon>
        <taxon>Chromatiales</taxon>
        <taxon>Chromatiaceae</taxon>
        <taxon>Marichromatium</taxon>
    </lineage>
</organism>
<dbReference type="RefSeq" id="WP_168670216.1">
    <property type="nucleotide sequence ID" value="NZ_JAAXKX010000019.1"/>
</dbReference>
<keyword evidence="2" id="KW-0732">Signal</keyword>
<evidence type="ECO:0000256" key="2">
    <source>
        <dbReference type="SAM" id="SignalP"/>
    </source>
</evidence>
<gene>
    <name evidence="3" type="ORF">HF203_12530</name>
</gene>
<name>A0ABX1ICG3_9GAMM</name>
<accession>A0ABX1ICG3</accession>
<reference evidence="3 4" key="1">
    <citation type="submission" date="2020-04" db="EMBL/GenBank/DDBJ databases">
        <title>Draft Whole-Genome sequence of Marichromatium bheemlicum DSM 18632, type strain.</title>
        <authorList>
            <person name="Kyndt J.A."/>
            <person name="Meyer T.E."/>
        </authorList>
    </citation>
    <scope>NUCLEOTIDE SEQUENCE [LARGE SCALE GENOMIC DNA]</scope>
    <source>
        <strain evidence="3 4">DSM 18632</strain>
    </source>
</reference>
<evidence type="ECO:0000313" key="3">
    <source>
        <dbReference type="EMBL" id="NKN34045.1"/>
    </source>
</evidence>
<dbReference type="SUPFAM" id="SSF53850">
    <property type="entry name" value="Periplasmic binding protein-like II"/>
    <property type="match status" value="1"/>
</dbReference>
<comment type="caution">
    <text evidence="3">The sequence shown here is derived from an EMBL/GenBank/DDBJ whole genome shotgun (WGS) entry which is preliminary data.</text>
</comment>
<dbReference type="Gene3D" id="3.40.190.10">
    <property type="entry name" value="Periplasmic binding protein-like II"/>
    <property type="match status" value="2"/>
</dbReference>
<protein>
    <submittedName>
        <fullName evidence="3">Amino acid ABC transporter substrate-binding protein</fullName>
    </submittedName>
</protein>
<keyword evidence="4" id="KW-1185">Reference proteome</keyword>
<dbReference type="PANTHER" id="PTHR35936">
    <property type="entry name" value="MEMBRANE-BOUND LYTIC MUREIN TRANSGLYCOSYLASE F"/>
    <property type="match status" value="1"/>
</dbReference>
<proteinExistence type="inferred from homology"/>
<dbReference type="EMBL" id="JAAXKX010000019">
    <property type="protein sequence ID" value="NKN34045.1"/>
    <property type="molecule type" value="Genomic_DNA"/>
</dbReference>
<comment type="similarity">
    <text evidence="1">Belongs to the bacterial solute-binding protein 3 family.</text>
</comment>